<dbReference type="PANTHER" id="PTHR30203">
    <property type="entry name" value="OUTER MEMBRANE CATION EFFLUX PROTEIN"/>
    <property type="match status" value="1"/>
</dbReference>
<dbReference type="InterPro" id="IPR010131">
    <property type="entry name" value="MdtP/NodT-like"/>
</dbReference>
<dbReference type="Pfam" id="PF02321">
    <property type="entry name" value="OEP"/>
    <property type="match status" value="2"/>
</dbReference>
<dbReference type="Gene3D" id="1.20.1600.10">
    <property type="entry name" value="Outer membrane efflux proteins (OEP)"/>
    <property type="match status" value="1"/>
</dbReference>
<evidence type="ECO:0000313" key="5">
    <source>
        <dbReference type="Proteomes" id="UP000732399"/>
    </source>
</evidence>
<feature type="coiled-coil region" evidence="2">
    <location>
        <begin position="143"/>
        <end position="208"/>
    </location>
</feature>
<proteinExistence type="inferred from homology"/>
<dbReference type="PROSITE" id="PS51318">
    <property type="entry name" value="TAT"/>
    <property type="match status" value="1"/>
</dbReference>
<feature type="signal peptide" evidence="3">
    <location>
        <begin position="1"/>
        <end position="28"/>
    </location>
</feature>
<gene>
    <name evidence="4" type="ORF">HBH26_09155</name>
</gene>
<dbReference type="EMBL" id="JAAVJH010000005">
    <property type="protein sequence ID" value="NJR78754.1"/>
    <property type="molecule type" value="Genomic_DNA"/>
</dbReference>
<dbReference type="PANTHER" id="PTHR30203:SF24">
    <property type="entry name" value="BLR4935 PROTEIN"/>
    <property type="match status" value="1"/>
</dbReference>
<dbReference type="Proteomes" id="UP000732399">
    <property type="component" value="Unassembled WGS sequence"/>
</dbReference>
<evidence type="ECO:0000256" key="1">
    <source>
        <dbReference type="ARBA" id="ARBA00007613"/>
    </source>
</evidence>
<dbReference type="InterPro" id="IPR003423">
    <property type="entry name" value="OMP_efflux"/>
</dbReference>
<evidence type="ECO:0000256" key="3">
    <source>
        <dbReference type="SAM" id="SignalP"/>
    </source>
</evidence>
<dbReference type="RefSeq" id="WP_168134305.1">
    <property type="nucleotide sequence ID" value="NZ_JAAVJH010000005.1"/>
</dbReference>
<name>A0ABX1CLC7_9SPHN</name>
<accession>A0ABX1CLC7</accession>
<sequence>MNGRTGRRRMIALTGALAGTMLAGTAWAQTAPPFSQLLRQAEASPQVAVLEADVARAEGLAEQARARPNPTISVYGENFAGSSPYGGFGRTETTLQYNHPIELGGKRSARIAAGRAGVAAAEARGRDGRLAFAWELARAYGAAEVAERRIGIAEDEVEEATADLNVAKALVGAGKEARLRQLQAETELNTLRAELETAKANRTAALARLSALAGATTPYTGLSDSLLDRLATRPISGPLDPMQTLAVRAADAEREAAARRVDVQRRAAVPDLTAQVGVRRLEQDNATALVAGVSLPLHIFDRNRGNIAAAKAEARGAEARLAAARLEAQAEANAAVAMVAAADARAAAAERTMSTANETYRLARIAYEAGKSPLIELLAARHGLGVARGVVLDAAAARLDARASLARLSGVTITGEPVQ</sequence>
<protein>
    <submittedName>
        <fullName evidence="4">TolC family protein</fullName>
    </submittedName>
</protein>
<feature type="chain" id="PRO_5046954296" evidence="3">
    <location>
        <begin position="29"/>
        <end position="419"/>
    </location>
</feature>
<keyword evidence="2" id="KW-0175">Coiled coil</keyword>
<evidence type="ECO:0000313" key="4">
    <source>
        <dbReference type="EMBL" id="NJR78754.1"/>
    </source>
</evidence>
<comment type="similarity">
    <text evidence="1">Belongs to the outer membrane factor (OMF) (TC 1.B.17) family.</text>
</comment>
<comment type="caution">
    <text evidence="4">The sequence shown here is derived from an EMBL/GenBank/DDBJ whole genome shotgun (WGS) entry which is preliminary data.</text>
</comment>
<dbReference type="SUPFAM" id="SSF56954">
    <property type="entry name" value="Outer membrane efflux proteins (OEP)"/>
    <property type="match status" value="1"/>
</dbReference>
<reference evidence="4 5" key="1">
    <citation type="submission" date="2020-03" db="EMBL/GenBank/DDBJ databases">
        <authorList>
            <person name="Wang L."/>
            <person name="He N."/>
            <person name="Li Y."/>
            <person name="Fang Y."/>
            <person name="Zhang F."/>
        </authorList>
    </citation>
    <scope>NUCLEOTIDE SEQUENCE [LARGE SCALE GENOMIC DNA]</scope>
    <source>
        <strain evidence="4 5">36D10-4-7</strain>
    </source>
</reference>
<organism evidence="4 5">
    <name type="scientific">Sphingomonas corticis</name>
    <dbReference type="NCBI Taxonomy" id="2722791"/>
    <lineage>
        <taxon>Bacteria</taxon>
        <taxon>Pseudomonadati</taxon>
        <taxon>Pseudomonadota</taxon>
        <taxon>Alphaproteobacteria</taxon>
        <taxon>Sphingomonadales</taxon>
        <taxon>Sphingomonadaceae</taxon>
        <taxon>Sphingomonas</taxon>
    </lineage>
</organism>
<keyword evidence="5" id="KW-1185">Reference proteome</keyword>
<dbReference type="InterPro" id="IPR006311">
    <property type="entry name" value="TAT_signal"/>
</dbReference>
<keyword evidence="3" id="KW-0732">Signal</keyword>
<evidence type="ECO:0000256" key="2">
    <source>
        <dbReference type="SAM" id="Coils"/>
    </source>
</evidence>